<comment type="caution">
    <text evidence="5">The sequence shown here is derived from an EMBL/GenBank/DDBJ whole genome shotgun (WGS) entry which is preliminary data.</text>
</comment>
<evidence type="ECO:0000259" key="4">
    <source>
        <dbReference type="Pfam" id="PF13193"/>
    </source>
</evidence>
<dbReference type="PROSITE" id="PS00455">
    <property type="entry name" value="AMP_BINDING"/>
    <property type="match status" value="1"/>
</dbReference>
<sequence length="489" mass="54761">MLICETVKQTALTHPDKIAVNCDGNQMTYKELNEMIISIQQQLATVLGPLNKKKVAFLIDNDSYFLALFLAIIQAGAIAIPIDPKWSSHDQELIVSDCAPDLLLSNHMITDVLCLSLVQLMKQKKISLPAHNISDDHLFYIGYTSGTTGRSKGYLRTHSSWINSFSASDLVFDINKEDIIFAPGALVHSHFLYAALHGLHIGATVYITKKFKAESVYQTVTTFPVTILYLVPTMFSAITEVYEKNEKPIEALEKVISAGAKWHPTLKKKSKFLIPNAEVFEFYGASELSLISVLDEKGNTENPESVGKAIPGVEVSIRRPDFTKADIGELGKLFVKSKFLFSGYHNLPKATEEVFHSGWATVGDIAFIDEHGYITLAGREKNMIISGGLNIYPEEVENVLSSLQEIDEVIVIGLEDSYWGEKLAAVIKWREGSRLSDQQLRQYCKQKLATYKCPQQFIELESFPYTTSQKIARKEVMNLIEKQNEHQGT</sequence>
<dbReference type="InterPro" id="IPR045851">
    <property type="entry name" value="AMP-bd_C_sf"/>
</dbReference>
<dbReference type="InterPro" id="IPR042099">
    <property type="entry name" value="ANL_N_sf"/>
</dbReference>
<dbReference type="EMBL" id="JBHLTR010000115">
    <property type="protein sequence ID" value="MFC0562175.1"/>
    <property type="molecule type" value="Genomic_DNA"/>
</dbReference>
<dbReference type="InterPro" id="IPR000873">
    <property type="entry name" value="AMP-dep_synth/lig_dom"/>
</dbReference>
<keyword evidence="6" id="KW-1185">Reference proteome</keyword>
<dbReference type="InterPro" id="IPR020845">
    <property type="entry name" value="AMP-binding_CS"/>
</dbReference>
<evidence type="ECO:0000313" key="6">
    <source>
        <dbReference type="Proteomes" id="UP001589833"/>
    </source>
</evidence>
<dbReference type="Gene3D" id="3.40.50.12780">
    <property type="entry name" value="N-terminal domain of ligase-like"/>
    <property type="match status" value="1"/>
</dbReference>
<dbReference type="Pfam" id="PF00501">
    <property type="entry name" value="AMP-binding"/>
    <property type="match status" value="1"/>
</dbReference>
<dbReference type="PANTHER" id="PTHR43201">
    <property type="entry name" value="ACYL-COA SYNTHETASE"/>
    <property type="match status" value="1"/>
</dbReference>
<feature type="domain" description="AMP-binding enzyme C-terminal" evidence="4">
    <location>
        <begin position="395"/>
        <end position="470"/>
    </location>
</feature>
<evidence type="ECO:0000256" key="2">
    <source>
        <dbReference type="ARBA" id="ARBA00022598"/>
    </source>
</evidence>
<reference evidence="5 6" key="1">
    <citation type="submission" date="2024-09" db="EMBL/GenBank/DDBJ databases">
        <authorList>
            <person name="Sun Q."/>
            <person name="Mori K."/>
        </authorList>
    </citation>
    <scope>NUCLEOTIDE SEQUENCE [LARGE SCALE GENOMIC DNA]</scope>
    <source>
        <strain evidence="5 6">NCAIM B.02301</strain>
    </source>
</reference>
<accession>A0ABV6NN57</accession>
<comment type="similarity">
    <text evidence="1">Belongs to the ATP-dependent AMP-binding enzyme family.</text>
</comment>
<name>A0ABV6NN57_9BACI</name>
<proteinExistence type="inferred from homology"/>
<protein>
    <submittedName>
        <fullName evidence="5">AMP-binding protein</fullName>
    </submittedName>
</protein>
<dbReference type="Pfam" id="PF13193">
    <property type="entry name" value="AMP-binding_C"/>
    <property type="match status" value="1"/>
</dbReference>
<evidence type="ECO:0000256" key="1">
    <source>
        <dbReference type="ARBA" id="ARBA00006432"/>
    </source>
</evidence>
<feature type="domain" description="AMP-dependent synthetase/ligase" evidence="3">
    <location>
        <begin position="8"/>
        <end position="345"/>
    </location>
</feature>
<gene>
    <name evidence="5" type="ORF">ACFFH4_25355</name>
</gene>
<dbReference type="RefSeq" id="WP_273848278.1">
    <property type="nucleotide sequence ID" value="NZ_JAQQWT010000062.1"/>
</dbReference>
<evidence type="ECO:0000313" key="5">
    <source>
        <dbReference type="EMBL" id="MFC0562175.1"/>
    </source>
</evidence>
<organism evidence="5 6">
    <name type="scientific">Halalkalibacter alkalisediminis</name>
    <dbReference type="NCBI Taxonomy" id="935616"/>
    <lineage>
        <taxon>Bacteria</taxon>
        <taxon>Bacillati</taxon>
        <taxon>Bacillota</taxon>
        <taxon>Bacilli</taxon>
        <taxon>Bacillales</taxon>
        <taxon>Bacillaceae</taxon>
        <taxon>Halalkalibacter</taxon>
    </lineage>
</organism>
<evidence type="ECO:0000259" key="3">
    <source>
        <dbReference type="Pfam" id="PF00501"/>
    </source>
</evidence>
<keyword evidence="2" id="KW-0436">Ligase</keyword>
<dbReference type="PANTHER" id="PTHR43201:SF5">
    <property type="entry name" value="MEDIUM-CHAIN ACYL-COA LIGASE ACSF2, MITOCHONDRIAL"/>
    <property type="match status" value="1"/>
</dbReference>
<dbReference type="InterPro" id="IPR025110">
    <property type="entry name" value="AMP-bd_C"/>
</dbReference>
<dbReference type="SUPFAM" id="SSF56801">
    <property type="entry name" value="Acetyl-CoA synthetase-like"/>
    <property type="match status" value="1"/>
</dbReference>
<dbReference type="Proteomes" id="UP001589833">
    <property type="component" value="Unassembled WGS sequence"/>
</dbReference>
<dbReference type="Gene3D" id="3.30.300.30">
    <property type="match status" value="1"/>
</dbReference>